<proteinExistence type="predicted"/>
<dbReference type="PROSITE" id="PS00356">
    <property type="entry name" value="HTH_LACI_1"/>
    <property type="match status" value="1"/>
</dbReference>
<comment type="caution">
    <text evidence="6">The sequence shown here is derived from an EMBL/GenBank/DDBJ whole genome shotgun (WGS) entry which is preliminary data.</text>
</comment>
<dbReference type="SUPFAM" id="SSF53822">
    <property type="entry name" value="Periplasmic binding protein-like I"/>
    <property type="match status" value="1"/>
</dbReference>
<dbReference type="Proteomes" id="UP000307943">
    <property type="component" value="Unassembled WGS sequence"/>
</dbReference>
<dbReference type="InterPro" id="IPR010982">
    <property type="entry name" value="Lambda_DNA-bd_dom_sf"/>
</dbReference>
<dbReference type="Pfam" id="PF13377">
    <property type="entry name" value="Peripla_BP_3"/>
    <property type="match status" value="1"/>
</dbReference>
<dbReference type="EMBL" id="VDCQ01000023">
    <property type="protein sequence ID" value="TNJ64945.1"/>
    <property type="molecule type" value="Genomic_DNA"/>
</dbReference>
<protein>
    <submittedName>
        <fullName evidence="6">LacI family transcriptional regulator</fullName>
    </submittedName>
</protein>
<evidence type="ECO:0000256" key="2">
    <source>
        <dbReference type="ARBA" id="ARBA00023015"/>
    </source>
</evidence>
<dbReference type="AlphaFoldDB" id="A0A5C4T7W1"/>
<evidence type="ECO:0000313" key="7">
    <source>
        <dbReference type="Proteomes" id="UP000307943"/>
    </source>
</evidence>
<evidence type="ECO:0000313" key="6">
    <source>
        <dbReference type="EMBL" id="TNJ64945.1"/>
    </source>
</evidence>
<keyword evidence="1" id="KW-0678">Repressor</keyword>
<dbReference type="PANTHER" id="PTHR30146:SF148">
    <property type="entry name" value="HTH-TYPE TRANSCRIPTIONAL REPRESSOR PURR-RELATED"/>
    <property type="match status" value="1"/>
</dbReference>
<keyword evidence="2" id="KW-0805">Transcription regulation</keyword>
<keyword evidence="4" id="KW-0804">Transcription</keyword>
<dbReference type="CDD" id="cd01392">
    <property type="entry name" value="HTH_LacI"/>
    <property type="match status" value="1"/>
</dbReference>
<sequence>MATIKDIAQAAKVTLGTVSRALNNEPGVGDKTRERILQIAKELNYSRSVPAKKQALQAEAKSIGIIWHRGNGLFFGHMCNEMERQANARGYSTLVSIANPEKAFQLFHRHQVDHIASWCLPTWTPTYAFLQTKEQFKGNMLMLGGALLDRSHRLTIDRKGAIYEGVQHLAELGHTRLAFVGAETEKLIGFTMGILDFQLHYRPESIVLTDRLAPFPEERLLHLLRQPEASRPTAFVVDSQGNLYRFVHFIRKHGYRVPDDFSLVVYDAIYEMEFVLDVPLTTVGPNVESLAKQAIGLLLDDAPAGEEQWRNATAESELIARASTVSPK</sequence>
<name>A0A5C4T7W1_9BACL</name>
<reference evidence="6 7" key="1">
    <citation type="submission" date="2019-05" db="EMBL/GenBank/DDBJ databases">
        <title>We sequenced the genome of Paenibacillus hemerocallicola KCTC 33185 for further insight into its adaptation and study the phylogeny of Paenibacillus.</title>
        <authorList>
            <person name="Narsing Rao M.P."/>
        </authorList>
    </citation>
    <scope>NUCLEOTIDE SEQUENCE [LARGE SCALE GENOMIC DNA]</scope>
    <source>
        <strain evidence="6 7">KCTC 33185</strain>
    </source>
</reference>
<dbReference type="InterPro" id="IPR028082">
    <property type="entry name" value="Peripla_BP_I"/>
</dbReference>
<keyword evidence="7" id="KW-1185">Reference proteome</keyword>
<organism evidence="6 7">
    <name type="scientific">Paenibacillus hemerocallicola</name>
    <dbReference type="NCBI Taxonomy" id="1172614"/>
    <lineage>
        <taxon>Bacteria</taxon>
        <taxon>Bacillati</taxon>
        <taxon>Bacillota</taxon>
        <taxon>Bacilli</taxon>
        <taxon>Bacillales</taxon>
        <taxon>Paenibacillaceae</taxon>
        <taxon>Paenibacillus</taxon>
    </lineage>
</organism>
<dbReference type="Gene3D" id="1.10.260.40">
    <property type="entry name" value="lambda repressor-like DNA-binding domains"/>
    <property type="match status" value="1"/>
</dbReference>
<dbReference type="Pfam" id="PF00356">
    <property type="entry name" value="LacI"/>
    <property type="match status" value="1"/>
</dbReference>
<evidence type="ECO:0000259" key="5">
    <source>
        <dbReference type="PROSITE" id="PS50932"/>
    </source>
</evidence>
<dbReference type="PROSITE" id="PS50932">
    <property type="entry name" value="HTH_LACI_2"/>
    <property type="match status" value="1"/>
</dbReference>
<dbReference type="InterPro" id="IPR046335">
    <property type="entry name" value="LacI/GalR-like_sensor"/>
</dbReference>
<evidence type="ECO:0000256" key="4">
    <source>
        <dbReference type="ARBA" id="ARBA00023163"/>
    </source>
</evidence>
<feature type="domain" description="HTH lacI-type" evidence="5">
    <location>
        <begin position="2"/>
        <end position="56"/>
    </location>
</feature>
<dbReference type="PANTHER" id="PTHR30146">
    <property type="entry name" value="LACI-RELATED TRANSCRIPTIONAL REPRESSOR"/>
    <property type="match status" value="1"/>
</dbReference>
<evidence type="ECO:0000256" key="1">
    <source>
        <dbReference type="ARBA" id="ARBA00022491"/>
    </source>
</evidence>
<dbReference type="SUPFAM" id="SSF47413">
    <property type="entry name" value="lambda repressor-like DNA-binding domains"/>
    <property type="match status" value="1"/>
</dbReference>
<evidence type="ECO:0000256" key="3">
    <source>
        <dbReference type="ARBA" id="ARBA00023125"/>
    </source>
</evidence>
<keyword evidence="3" id="KW-0238">DNA-binding</keyword>
<dbReference type="CDD" id="cd06267">
    <property type="entry name" value="PBP1_LacI_sugar_binding-like"/>
    <property type="match status" value="1"/>
</dbReference>
<dbReference type="GO" id="GO:0000976">
    <property type="term" value="F:transcription cis-regulatory region binding"/>
    <property type="evidence" value="ECO:0007669"/>
    <property type="project" value="TreeGrafter"/>
</dbReference>
<dbReference type="GO" id="GO:0003700">
    <property type="term" value="F:DNA-binding transcription factor activity"/>
    <property type="evidence" value="ECO:0007669"/>
    <property type="project" value="TreeGrafter"/>
</dbReference>
<dbReference type="OrthoDB" id="2854648at2"/>
<accession>A0A5C4T7W1</accession>
<dbReference type="RefSeq" id="WP_139603476.1">
    <property type="nucleotide sequence ID" value="NZ_VDCQ01000023.1"/>
</dbReference>
<dbReference type="SMART" id="SM00354">
    <property type="entry name" value="HTH_LACI"/>
    <property type="match status" value="1"/>
</dbReference>
<dbReference type="Gene3D" id="3.40.50.2300">
    <property type="match status" value="2"/>
</dbReference>
<dbReference type="InterPro" id="IPR000843">
    <property type="entry name" value="HTH_LacI"/>
</dbReference>
<gene>
    <name evidence="6" type="ORF">FE784_17245</name>
</gene>